<evidence type="ECO:0000259" key="4">
    <source>
        <dbReference type="Pfam" id="PF01258"/>
    </source>
</evidence>
<feature type="domain" description="Formylmethanofuran dehydrogenase subunit E" evidence="5">
    <location>
        <begin position="14"/>
        <end position="150"/>
    </location>
</feature>
<dbReference type="SUPFAM" id="SSF143555">
    <property type="entry name" value="FwdE-like"/>
    <property type="match status" value="1"/>
</dbReference>
<reference evidence="6 7" key="1">
    <citation type="submission" date="2018-03" db="EMBL/GenBank/DDBJ databases">
        <title>Genome sequence of Moorella humiferrea DSM 23265.</title>
        <authorList>
            <person name="Poehlein A."/>
            <person name="Daniel R."/>
        </authorList>
    </citation>
    <scope>NUCLEOTIDE SEQUENCE [LARGE SCALE GENOMIC DNA]</scope>
    <source>
        <strain evidence="6 7">DSM 23265</strain>
    </source>
</reference>
<feature type="domain" description="Zinc finger DksA/TraR C4-type" evidence="4">
    <location>
        <begin position="166"/>
        <end position="198"/>
    </location>
</feature>
<dbReference type="InterPro" id="IPR003814">
    <property type="entry name" value="FmdEsu_dom"/>
</dbReference>
<dbReference type="AlphaFoldDB" id="A0A2T0AK87"/>
<sequence length="206" mass="22937">MEPITNDWERAVAFHGHRCPGLAIGYRAAKIALRELAAARAGDEELVAIVETDACGVDALQVLTGCTLGKGNLLYRDYGKHAFTVANRQSGAAVRVAMKSAAWSEDENYRSLRQRVLSGRATPEEEELYAGYQEKRLQHILEAPEEEIFKIEHINLELPEKARLFNSVTCAYCGEQVAEVRARIKNGKIACIPCAENYSRGWGERK</sequence>
<keyword evidence="1" id="KW-0479">Metal-binding</keyword>
<dbReference type="InterPro" id="IPR026328">
    <property type="entry name" value="FmdE"/>
</dbReference>
<keyword evidence="2" id="KW-0863">Zinc-finger</keyword>
<dbReference type="PIRSF" id="PIRSF006578">
    <property type="entry name" value="FwdE"/>
    <property type="match status" value="1"/>
</dbReference>
<evidence type="ECO:0000313" key="6">
    <source>
        <dbReference type="EMBL" id="PRR68996.1"/>
    </source>
</evidence>
<dbReference type="RefSeq" id="WP_106006441.1">
    <property type="nucleotide sequence ID" value="NZ_CP136419.1"/>
</dbReference>
<dbReference type="OrthoDB" id="9804309at2"/>
<keyword evidence="3" id="KW-0862">Zinc</keyword>
<dbReference type="Gene3D" id="3.30.1330.130">
    <property type="match status" value="1"/>
</dbReference>
<comment type="caution">
    <text evidence="6">The sequence shown here is derived from an EMBL/GenBank/DDBJ whole genome shotgun (WGS) entry which is preliminary data.</text>
</comment>
<gene>
    <name evidence="6" type="ORF">MOHU_25250</name>
</gene>
<dbReference type="InterPro" id="IPR053194">
    <property type="entry name" value="tRNA_methyltr_O"/>
</dbReference>
<proteinExistence type="predicted"/>
<accession>A0A2T0AK87</accession>
<protein>
    <submittedName>
        <fullName evidence="6">FmdE, Molybdenum formylmethanofuran dehydrogenase operon</fullName>
    </submittedName>
</protein>
<keyword evidence="7" id="KW-1185">Reference proteome</keyword>
<dbReference type="Proteomes" id="UP000238415">
    <property type="component" value="Unassembled WGS sequence"/>
</dbReference>
<evidence type="ECO:0000313" key="7">
    <source>
        <dbReference type="Proteomes" id="UP000238415"/>
    </source>
</evidence>
<dbReference type="Pfam" id="PF02663">
    <property type="entry name" value="FmdE"/>
    <property type="match status" value="1"/>
</dbReference>
<dbReference type="PANTHER" id="PTHR39418:SF1">
    <property type="entry name" value="DEHYDROGENASE"/>
    <property type="match status" value="1"/>
</dbReference>
<dbReference type="Pfam" id="PF01258">
    <property type="entry name" value="zf-dskA_traR"/>
    <property type="match status" value="1"/>
</dbReference>
<organism evidence="6 7">
    <name type="scientific">Neomoorella humiferrea</name>
    <dbReference type="NCBI Taxonomy" id="676965"/>
    <lineage>
        <taxon>Bacteria</taxon>
        <taxon>Bacillati</taxon>
        <taxon>Bacillota</taxon>
        <taxon>Clostridia</taxon>
        <taxon>Neomoorellales</taxon>
        <taxon>Neomoorellaceae</taxon>
        <taxon>Neomoorella</taxon>
    </lineage>
</organism>
<dbReference type="EMBL" id="PVXM01000058">
    <property type="protein sequence ID" value="PRR68996.1"/>
    <property type="molecule type" value="Genomic_DNA"/>
</dbReference>
<evidence type="ECO:0000256" key="3">
    <source>
        <dbReference type="ARBA" id="ARBA00022833"/>
    </source>
</evidence>
<dbReference type="InterPro" id="IPR000962">
    <property type="entry name" value="Znf_DskA_TraR"/>
</dbReference>
<name>A0A2T0AK87_9FIRM</name>
<evidence type="ECO:0000256" key="2">
    <source>
        <dbReference type="ARBA" id="ARBA00022771"/>
    </source>
</evidence>
<dbReference type="PANTHER" id="PTHR39418">
    <property type="entry name" value="DEHYDROGENASE-RELATED"/>
    <property type="match status" value="1"/>
</dbReference>
<evidence type="ECO:0000259" key="5">
    <source>
        <dbReference type="Pfam" id="PF02663"/>
    </source>
</evidence>
<evidence type="ECO:0000256" key="1">
    <source>
        <dbReference type="ARBA" id="ARBA00022723"/>
    </source>
</evidence>
<dbReference type="GO" id="GO:0008270">
    <property type="term" value="F:zinc ion binding"/>
    <property type="evidence" value="ECO:0007669"/>
    <property type="project" value="UniProtKB-KW"/>
</dbReference>